<dbReference type="InterPro" id="IPR044668">
    <property type="entry name" value="PuuD-like"/>
</dbReference>
<organism evidence="1">
    <name type="scientific">freshwater metagenome</name>
    <dbReference type="NCBI Taxonomy" id="449393"/>
    <lineage>
        <taxon>unclassified sequences</taxon>
        <taxon>metagenomes</taxon>
        <taxon>ecological metagenomes</taxon>
    </lineage>
</organism>
<dbReference type="PANTHER" id="PTHR43235">
    <property type="entry name" value="GLUTAMINE AMIDOTRANSFERASE PB2B2.05-RELATED"/>
    <property type="match status" value="1"/>
</dbReference>
<reference evidence="1" key="1">
    <citation type="submission" date="2020-05" db="EMBL/GenBank/DDBJ databases">
        <authorList>
            <person name="Chiriac C."/>
            <person name="Salcher M."/>
            <person name="Ghai R."/>
            <person name="Kavagutti S V."/>
        </authorList>
    </citation>
    <scope>NUCLEOTIDE SEQUENCE</scope>
</reference>
<dbReference type="Gene3D" id="3.40.50.880">
    <property type="match status" value="1"/>
</dbReference>
<dbReference type="InterPro" id="IPR029062">
    <property type="entry name" value="Class_I_gatase-like"/>
</dbReference>
<dbReference type="GO" id="GO:0005829">
    <property type="term" value="C:cytosol"/>
    <property type="evidence" value="ECO:0007669"/>
    <property type="project" value="TreeGrafter"/>
</dbReference>
<dbReference type="Pfam" id="PF07722">
    <property type="entry name" value="Peptidase_C26"/>
    <property type="match status" value="1"/>
</dbReference>
<evidence type="ECO:0000313" key="1">
    <source>
        <dbReference type="EMBL" id="CAB4588947.1"/>
    </source>
</evidence>
<dbReference type="InterPro" id="IPR011697">
    <property type="entry name" value="Peptidase_C26"/>
</dbReference>
<dbReference type="SUPFAM" id="SSF52317">
    <property type="entry name" value="Class I glutamine amidotransferase-like"/>
    <property type="match status" value="1"/>
</dbReference>
<protein>
    <submittedName>
        <fullName evidence="1">Unannotated protein</fullName>
    </submittedName>
</protein>
<dbReference type="AlphaFoldDB" id="A0A6J6FKA3"/>
<dbReference type="GO" id="GO:0006598">
    <property type="term" value="P:polyamine catabolic process"/>
    <property type="evidence" value="ECO:0007669"/>
    <property type="project" value="TreeGrafter"/>
</dbReference>
<name>A0A6J6FKA3_9ZZZZ</name>
<dbReference type="GO" id="GO:0033969">
    <property type="term" value="F:gamma-glutamyl-gamma-aminobutyrate hydrolase activity"/>
    <property type="evidence" value="ECO:0007669"/>
    <property type="project" value="TreeGrafter"/>
</dbReference>
<dbReference type="EMBL" id="CAEZUE010000037">
    <property type="protein sequence ID" value="CAB4588947.1"/>
    <property type="molecule type" value="Genomic_DNA"/>
</dbReference>
<accession>A0A6J6FKA3</accession>
<proteinExistence type="predicted"/>
<sequence length="98" mass="10774">MFKDEPVILEPGSKIHSILGRERIDVRSGHHQAVNRVADGLVVSARAEDGIIEGIEMPSATWVVGVQWHPEDDDGSASDRRALFQTFVDQTRLARVAG</sequence>
<gene>
    <name evidence="1" type="ORF">UFOPK1788_00410</name>
</gene>
<dbReference type="PANTHER" id="PTHR43235:SF1">
    <property type="entry name" value="GLUTAMINE AMIDOTRANSFERASE PB2B2.05-RELATED"/>
    <property type="match status" value="1"/>
</dbReference>